<dbReference type="Pfam" id="PF00665">
    <property type="entry name" value="rve"/>
    <property type="match status" value="1"/>
</dbReference>
<keyword evidence="5" id="KW-1185">Reference proteome</keyword>
<dbReference type="PANTHER" id="PTHR37984:SF15">
    <property type="entry name" value="INTEGRASE CATALYTIC DOMAIN-CONTAINING PROTEIN"/>
    <property type="match status" value="1"/>
</dbReference>
<feature type="region of interest" description="Disordered" evidence="2">
    <location>
        <begin position="27"/>
        <end position="55"/>
    </location>
</feature>
<evidence type="ECO:0000313" key="4">
    <source>
        <dbReference type="EMBL" id="KAK3869288.1"/>
    </source>
</evidence>
<dbReference type="PANTHER" id="PTHR37984">
    <property type="entry name" value="PROTEIN CBG26694"/>
    <property type="match status" value="1"/>
</dbReference>
<dbReference type="InterPro" id="IPR050951">
    <property type="entry name" value="Retrovirus_Pol_polyprotein"/>
</dbReference>
<organism evidence="4 5">
    <name type="scientific">Petrolisthes cinctipes</name>
    <name type="common">Flat porcelain crab</name>
    <dbReference type="NCBI Taxonomy" id="88211"/>
    <lineage>
        <taxon>Eukaryota</taxon>
        <taxon>Metazoa</taxon>
        <taxon>Ecdysozoa</taxon>
        <taxon>Arthropoda</taxon>
        <taxon>Crustacea</taxon>
        <taxon>Multicrustacea</taxon>
        <taxon>Malacostraca</taxon>
        <taxon>Eumalacostraca</taxon>
        <taxon>Eucarida</taxon>
        <taxon>Decapoda</taxon>
        <taxon>Pleocyemata</taxon>
        <taxon>Anomura</taxon>
        <taxon>Galatheoidea</taxon>
        <taxon>Porcellanidae</taxon>
        <taxon>Petrolisthes</taxon>
    </lineage>
</organism>
<dbReference type="SUPFAM" id="SSF53098">
    <property type="entry name" value="Ribonuclease H-like"/>
    <property type="match status" value="1"/>
</dbReference>
<evidence type="ECO:0000256" key="2">
    <source>
        <dbReference type="SAM" id="MobiDB-lite"/>
    </source>
</evidence>
<gene>
    <name evidence="4" type="ORF">Pcinc_025397</name>
</gene>
<name>A0AAE1KD35_PETCI</name>
<dbReference type="EMBL" id="JAWQEG010002856">
    <property type="protein sequence ID" value="KAK3869288.1"/>
    <property type="molecule type" value="Genomic_DNA"/>
</dbReference>
<accession>A0AAE1KD35</accession>
<dbReference type="GO" id="GO:0015074">
    <property type="term" value="P:DNA integration"/>
    <property type="evidence" value="ECO:0007669"/>
    <property type="project" value="InterPro"/>
</dbReference>
<dbReference type="AlphaFoldDB" id="A0AAE1KD35"/>
<dbReference type="FunFam" id="3.30.420.10:FF:000032">
    <property type="entry name" value="Retrovirus-related Pol polyprotein from transposon 297-like Protein"/>
    <property type="match status" value="1"/>
</dbReference>
<comment type="caution">
    <text evidence="4">The sequence shown here is derived from an EMBL/GenBank/DDBJ whole genome shotgun (WGS) entry which is preliminary data.</text>
</comment>
<dbReference type="GO" id="GO:0003676">
    <property type="term" value="F:nucleic acid binding"/>
    <property type="evidence" value="ECO:0007669"/>
    <property type="project" value="InterPro"/>
</dbReference>
<dbReference type="InterPro" id="IPR012337">
    <property type="entry name" value="RNaseH-like_sf"/>
</dbReference>
<evidence type="ECO:0000256" key="1">
    <source>
        <dbReference type="ARBA" id="ARBA00012493"/>
    </source>
</evidence>
<dbReference type="PROSITE" id="PS50994">
    <property type="entry name" value="INTEGRASE"/>
    <property type="match status" value="1"/>
</dbReference>
<dbReference type="Proteomes" id="UP001286313">
    <property type="component" value="Unassembled WGS sequence"/>
</dbReference>
<evidence type="ECO:0000313" key="5">
    <source>
        <dbReference type="Proteomes" id="UP001286313"/>
    </source>
</evidence>
<dbReference type="Gene3D" id="3.30.420.10">
    <property type="entry name" value="Ribonuclease H-like superfamily/Ribonuclease H"/>
    <property type="match status" value="1"/>
</dbReference>
<proteinExistence type="predicted"/>
<feature type="domain" description="Integrase catalytic" evidence="3">
    <location>
        <begin position="192"/>
        <end position="351"/>
    </location>
</feature>
<dbReference type="InterPro" id="IPR041588">
    <property type="entry name" value="Integrase_H2C2"/>
</dbReference>
<evidence type="ECO:0000259" key="3">
    <source>
        <dbReference type="PROSITE" id="PS50994"/>
    </source>
</evidence>
<dbReference type="InterPro" id="IPR036397">
    <property type="entry name" value="RNaseH_sf"/>
</dbReference>
<feature type="compositionally biased region" description="Basic and acidic residues" evidence="2">
    <location>
        <begin position="31"/>
        <end position="55"/>
    </location>
</feature>
<protein>
    <recommendedName>
        <fullName evidence="1">RNA-directed DNA polymerase</fullName>
        <ecNumber evidence="1">2.7.7.49</ecNumber>
    </recommendedName>
</protein>
<dbReference type="Pfam" id="PF17921">
    <property type="entry name" value="Integrase_H2C2"/>
    <property type="match status" value="1"/>
</dbReference>
<dbReference type="InterPro" id="IPR001584">
    <property type="entry name" value="Integrase_cat-core"/>
</dbReference>
<dbReference type="FunFam" id="1.10.340.70:FF:000001">
    <property type="entry name" value="Retrovirus-related Pol polyprotein from transposon gypsy-like Protein"/>
    <property type="match status" value="1"/>
</dbReference>
<reference evidence="4" key="1">
    <citation type="submission" date="2023-10" db="EMBL/GenBank/DDBJ databases">
        <title>Genome assemblies of two species of porcelain crab, Petrolisthes cinctipes and Petrolisthes manimaculis (Anomura: Porcellanidae).</title>
        <authorList>
            <person name="Angst P."/>
        </authorList>
    </citation>
    <scope>NUCLEOTIDE SEQUENCE</scope>
    <source>
        <strain evidence="4">PB745_01</strain>
        <tissue evidence="4">Gill</tissue>
    </source>
</reference>
<dbReference type="Gene3D" id="1.10.340.70">
    <property type="match status" value="1"/>
</dbReference>
<sequence>MSSFEQLKAQALELGLSGADVAQYVLQQQNGEREERAREREEREREREEREREREERLAKLQAEKEVQLAQLAASKKPASQIVEARNGTSYQFSWIDGLLYRECVASTRPGNQGTRKLVVPADCRRIVLQVAHESPLVGHFSHRKTEDKVSKHFFWPAMATDIRDYYRSCDLCQRKSSRGRVKPVPLIPLPVVTEPFSRVAVNIVRPLSPISAEGHRYILTLIDFSTGFPEAIPLKEVDSISVAEALLSIFSRVGIPREILSDRGTQFTSQLMAELQKLLGVKPQFTTPYHPAGNGRVERLHGPLKAVLRKLCHEKPREWHRYLVPALFALRELPSDRTGFSAFDLLYGRSVRGPLTALKDLWEDRQLKADDRTSLQYVIEMRNKLQECAQLAAQQADVSTTRYKTYFDKRSQDRQFKP</sequence>
<dbReference type="GO" id="GO:0003964">
    <property type="term" value="F:RNA-directed DNA polymerase activity"/>
    <property type="evidence" value="ECO:0007669"/>
    <property type="project" value="UniProtKB-EC"/>
</dbReference>
<dbReference type="EC" id="2.7.7.49" evidence="1"/>